<dbReference type="Pfam" id="PF11251">
    <property type="entry name" value="DUF3050"/>
    <property type="match status" value="1"/>
</dbReference>
<evidence type="ECO:0000313" key="1">
    <source>
        <dbReference type="EMBL" id="PWJ34211.1"/>
    </source>
</evidence>
<evidence type="ECO:0000313" key="2">
    <source>
        <dbReference type="Proteomes" id="UP000245535"/>
    </source>
</evidence>
<keyword evidence="2" id="KW-1185">Reference proteome</keyword>
<protein>
    <recommendedName>
        <fullName evidence="3">DUF3050 family protein</fullName>
    </recommendedName>
</protein>
<gene>
    <name evidence="1" type="ORF">BC781_111121</name>
</gene>
<dbReference type="InterPro" id="IPR024423">
    <property type="entry name" value="DUF3050"/>
</dbReference>
<dbReference type="RefSeq" id="WP_109623080.1">
    <property type="nucleotide sequence ID" value="NZ_QGDO01000011.1"/>
</dbReference>
<name>A0A315ZJX1_SEDFL</name>
<comment type="caution">
    <text evidence="1">The sequence shown here is derived from an EMBL/GenBank/DDBJ whole genome shotgun (WGS) entry which is preliminary data.</text>
</comment>
<dbReference type="OrthoDB" id="9791270at2"/>
<dbReference type="Gene3D" id="1.20.910.10">
    <property type="entry name" value="Heme oxygenase-like"/>
    <property type="match status" value="1"/>
</dbReference>
<reference evidence="1 2" key="1">
    <citation type="submission" date="2018-03" db="EMBL/GenBank/DDBJ databases">
        <title>Genomic Encyclopedia of Archaeal and Bacterial Type Strains, Phase II (KMG-II): from individual species to whole genera.</title>
        <authorList>
            <person name="Goeker M."/>
        </authorList>
    </citation>
    <scope>NUCLEOTIDE SEQUENCE [LARGE SCALE GENOMIC DNA]</scope>
    <source>
        <strain evidence="1 2">DSM 28229</strain>
    </source>
</reference>
<dbReference type="AlphaFoldDB" id="A0A315ZJX1"/>
<dbReference type="Proteomes" id="UP000245535">
    <property type="component" value="Unassembled WGS sequence"/>
</dbReference>
<evidence type="ECO:0008006" key="3">
    <source>
        <dbReference type="Google" id="ProtNLM"/>
    </source>
</evidence>
<dbReference type="SUPFAM" id="SSF48613">
    <property type="entry name" value="Heme oxygenase-like"/>
    <property type="match status" value="1"/>
</dbReference>
<accession>A0A315ZJX1</accession>
<sequence>MELETNKLLDSQSLKQELESYREALLQHELYPNINTLEALQVFMKHHIYAVWDFMSLLKALQQKLSCTTIPWIPQGEPEMRRLINDIVRDEESDLGFDGQSASHYEIYLDAMQEAGADTSEITSFIEKIRSGESVAYALDALELPSSIKEFVNFTFETIAEGNAHVIAAVFTFGREDLIPDMFTQIVRDLNSENKLDKFVYYLERHIELDGDEHGPLALRMIKLFCGDDPVKWEEALIASQKALALRIKLWDGIQEEILELV</sequence>
<organism evidence="1 2">
    <name type="scientific">Sediminitomix flava</name>
    <dbReference type="NCBI Taxonomy" id="379075"/>
    <lineage>
        <taxon>Bacteria</taxon>
        <taxon>Pseudomonadati</taxon>
        <taxon>Bacteroidota</taxon>
        <taxon>Cytophagia</taxon>
        <taxon>Cytophagales</taxon>
        <taxon>Flammeovirgaceae</taxon>
        <taxon>Sediminitomix</taxon>
    </lineage>
</organism>
<dbReference type="InterPro" id="IPR016084">
    <property type="entry name" value="Haem_Oase-like_multi-hlx"/>
</dbReference>
<proteinExistence type="predicted"/>
<dbReference type="EMBL" id="QGDO01000011">
    <property type="protein sequence ID" value="PWJ34211.1"/>
    <property type="molecule type" value="Genomic_DNA"/>
</dbReference>